<keyword evidence="10" id="KW-1185">Reference proteome</keyword>
<gene>
    <name evidence="9" type="ORF">FHX73_114634</name>
</gene>
<dbReference type="AlphaFoldDB" id="A0A561UN48"/>
<comment type="subcellular location">
    <subcellularLocation>
        <location evidence="1">Membrane</location>
        <topology evidence="1">Single-pass membrane protein</topology>
    </subcellularLocation>
</comment>
<organism evidence="9 10">
    <name type="scientific">Kitasatospora viridis</name>
    <dbReference type="NCBI Taxonomy" id="281105"/>
    <lineage>
        <taxon>Bacteria</taxon>
        <taxon>Bacillati</taxon>
        <taxon>Actinomycetota</taxon>
        <taxon>Actinomycetes</taxon>
        <taxon>Kitasatosporales</taxon>
        <taxon>Streptomycetaceae</taxon>
        <taxon>Kitasatospora</taxon>
    </lineage>
</organism>
<protein>
    <submittedName>
        <fullName evidence="9">Putative zinc finger protein</fullName>
    </submittedName>
</protein>
<keyword evidence="2 7" id="KW-0812">Transmembrane</keyword>
<dbReference type="InterPro" id="IPR051474">
    <property type="entry name" value="Anti-sigma-K/W_factor"/>
</dbReference>
<evidence type="ECO:0000256" key="3">
    <source>
        <dbReference type="ARBA" id="ARBA00022989"/>
    </source>
</evidence>
<evidence type="ECO:0000313" key="9">
    <source>
        <dbReference type="EMBL" id="TWG00754.1"/>
    </source>
</evidence>
<evidence type="ECO:0000256" key="6">
    <source>
        <dbReference type="ARBA" id="ARBA00023163"/>
    </source>
</evidence>
<dbReference type="PANTHER" id="PTHR37461">
    <property type="entry name" value="ANTI-SIGMA-K FACTOR RSKA"/>
    <property type="match status" value="1"/>
</dbReference>
<proteinExistence type="predicted"/>
<name>A0A561UN48_9ACTN</name>
<dbReference type="InterPro" id="IPR027383">
    <property type="entry name" value="Znf_put"/>
</dbReference>
<dbReference type="OrthoDB" id="5185837at2"/>
<dbReference type="Pfam" id="PF13490">
    <property type="entry name" value="zf-HC2"/>
    <property type="match status" value="1"/>
</dbReference>
<keyword evidence="6" id="KW-0804">Transcription</keyword>
<evidence type="ECO:0000256" key="5">
    <source>
        <dbReference type="ARBA" id="ARBA00023136"/>
    </source>
</evidence>
<dbReference type="GO" id="GO:0006417">
    <property type="term" value="P:regulation of translation"/>
    <property type="evidence" value="ECO:0007669"/>
    <property type="project" value="TreeGrafter"/>
</dbReference>
<evidence type="ECO:0000256" key="1">
    <source>
        <dbReference type="ARBA" id="ARBA00004167"/>
    </source>
</evidence>
<reference evidence="9 10" key="1">
    <citation type="submission" date="2019-06" db="EMBL/GenBank/DDBJ databases">
        <title>Sequencing the genomes of 1000 actinobacteria strains.</title>
        <authorList>
            <person name="Klenk H.-P."/>
        </authorList>
    </citation>
    <scope>NUCLEOTIDE SEQUENCE [LARGE SCALE GENOMIC DNA]</scope>
    <source>
        <strain evidence="9 10">DSM 44826</strain>
    </source>
</reference>
<comment type="caution">
    <text evidence="9">The sequence shown here is derived from an EMBL/GenBank/DDBJ whole genome shotgun (WGS) entry which is preliminary data.</text>
</comment>
<dbReference type="EMBL" id="VIWT01000001">
    <property type="protein sequence ID" value="TWG00754.1"/>
    <property type="molecule type" value="Genomic_DNA"/>
</dbReference>
<keyword evidence="4" id="KW-0805">Transcription regulation</keyword>
<evidence type="ECO:0000256" key="2">
    <source>
        <dbReference type="ARBA" id="ARBA00022692"/>
    </source>
</evidence>
<dbReference type="GO" id="GO:0016020">
    <property type="term" value="C:membrane"/>
    <property type="evidence" value="ECO:0007669"/>
    <property type="project" value="UniProtKB-SubCell"/>
</dbReference>
<sequence>MTASAERDSQGERGEPHLEVGAYVLGLLDPADRAAFEAHLADCPSCRAEVGQLGGLAPLLAEYAAAGAEPVQPSPRLLDGLLAEVATARRRRKVRRRWLAAVAAVLVLGGPAITAAVLDTPAGSSAPAAVATAAATGPDGAHATVGVAPAAWGSTVTLTLGGVSGPRTCDLVAVSTQGTRQTVTSWAVPASGYGALPVLHTTGGTGFAPAALDHFEVRDLSTGQLLVSVAAPAR</sequence>
<dbReference type="Gene3D" id="1.10.10.1320">
    <property type="entry name" value="Anti-sigma factor, zinc-finger domain"/>
    <property type="match status" value="1"/>
</dbReference>
<feature type="domain" description="Putative zinc-finger" evidence="8">
    <location>
        <begin position="20"/>
        <end position="47"/>
    </location>
</feature>
<keyword evidence="3 7" id="KW-1133">Transmembrane helix</keyword>
<evidence type="ECO:0000259" key="8">
    <source>
        <dbReference type="Pfam" id="PF13490"/>
    </source>
</evidence>
<dbReference type="Proteomes" id="UP000317940">
    <property type="component" value="Unassembled WGS sequence"/>
</dbReference>
<evidence type="ECO:0000256" key="4">
    <source>
        <dbReference type="ARBA" id="ARBA00023015"/>
    </source>
</evidence>
<dbReference type="GO" id="GO:0016989">
    <property type="term" value="F:sigma factor antagonist activity"/>
    <property type="evidence" value="ECO:0007669"/>
    <property type="project" value="TreeGrafter"/>
</dbReference>
<dbReference type="InterPro" id="IPR041916">
    <property type="entry name" value="Anti_sigma_zinc_sf"/>
</dbReference>
<evidence type="ECO:0000313" key="10">
    <source>
        <dbReference type="Proteomes" id="UP000317940"/>
    </source>
</evidence>
<dbReference type="RefSeq" id="WP_145906804.1">
    <property type="nucleotide sequence ID" value="NZ_BAAAMZ010000003.1"/>
</dbReference>
<accession>A0A561UN48</accession>
<feature type="transmembrane region" description="Helical" evidence="7">
    <location>
        <begin position="98"/>
        <end position="118"/>
    </location>
</feature>
<keyword evidence="5 7" id="KW-0472">Membrane</keyword>
<evidence type="ECO:0000256" key="7">
    <source>
        <dbReference type="SAM" id="Phobius"/>
    </source>
</evidence>
<dbReference type="PANTHER" id="PTHR37461:SF1">
    <property type="entry name" value="ANTI-SIGMA-K FACTOR RSKA"/>
    <property type="match status" value="1"/>
</dbReference>